<sequence>MNWDDARVFLAVQRERTLRKAAKVVGLDQATVGRRIAALEHALNATLFFRASDGYALTPAGESVLKAAEKMEQSAHELARQAQGVDNRLAGEVRVTTTDSLALAFVIPAIASLHAEHPDVRVQLSTSTQMLSLARRESDIAIRTQKPESPDLVARRLARWRVGLYATEHYLRRHGEPERGTGLSGHDLVLYQPFLSGNSRPTLVGEPIHAGRIVASVHSSLMLRAMIRADIGIGEVPVHMGERDGLVRIWPELSRGSAYEVWLVTHQDLRHTARVRAMIDAIVARFETED</sequence>
<evidence type="ECO:0000256" key="4">
    <source>
        <dbReference type="ARBA" id="ARBA00023163"/>
    </source>
</evidence>
<dbReference type="InterPro" id="IPR058163">
    <property type="entry name" value="LysR-type_TF_proteobact-type"/>
</dbReference>
<dbReference type="GO" id="GO:0003700">
    <property type="term" value="F:DNA-binding transcription factor activity"/>
    <property type="evidence" value="ECO:0007669"/>
    <property type="project" value="InterPro"/>
</dbReference>
<comment type="similarity">
    <text evidence="1">Belongs to the LysR transcriptional regulatory family.</text>
</comment>
<dbReference type="PANTHER" id="PTHR30537">
    <property type="entry name" value="HTH-TYPE TRANSCRIPTIONAL REGULATOR"/>
    <property type="match status" value="1"/>
</dbReference>
<evidence type="ECO:0000313" key="7">
    <source>
        <dbReference type="EMBL" id="URF06848.1"/>
    </source>
</evidence>
<dbReference type="PANTHER" id="PTHR30537:SF3">
    <property type="entry name" value="TRANSCRIPTIONAL REGULATORY PROTEIN"/>
    <property type="match status" value="1"/>
</dbReference>
<dbReference type="InterPro" id="IPR036388">
    <property type="entry name" value="WH-like_DNA-bd_sf"/>
</dbReference>
<evidence type="ECO:0000259" key="5">
    <source>
        <dbReference type="PROSITE" id="PS50931"/>
    </source>
</evidence>
<dbReference type="Proteomes" id="UP000318943">
    <property type="component" value="Unassembled WGS sequence"/>
</dbReference>
<organism evidence="7 9">
    <name type="scientific">Cupriavidus campinensis</name>
    <dbReference type="NCBI Taxonomy" id="151783"/>
    <lineage>
        <taxon>Bacteria</taxon>
        <taxon>Pseudomonadati</taxon>
        <taxon>Pseudomonadota</taxon>
        <taxon>Betaproteobacteria</taxon>
        <taxon>Burkholderiales</taxon>
        <taxon>Burkholderiaceae</taxon>
        <taxon>Cupriavidus</taxon>
    </lineage>
</organism>
<dbReference type="SUPFAM" id="SSF53850">
    <property type="entry name" value="Periplasmic binding protein-like II"/>
    <property type="match status" value="1"/>
</dbReference>
<evidence type="ECO:0000256" key="3">
    <source>
        <dbReference type="ARBA" id="ARBA00023125"/>
    </source>
</evidence>
<dbReference type="Gene3D" id="1.10.10.10">
    <property type="entry name" value="Winged helix-like DNA-binding domain superfamily/Winged helix DNA-binding domain"/>
    <property type="match status" value="1"/>
</dbReference>
<keyword evidence="3" id="KW-0238">DNA-binding</keyword>
<evidence type="ECO:0000256" key="2">
    <source>
        <dbReference type="ARBA" id="ARBA00023015"/>
    </source>
</evidence>
<dbReference type="EMBL" id="CP097331">
    <property type="protein sequence ID" value="URF06848.1"/>
    <property type="molecule type" value="Genomic_DNA"/>
</dbReference>
<keyword evidence="8" id="KW-1185">Reference proteome</keyword>
<dbReference type="Pfam" id="PF00126">
    <property type="entry name" value="HTH_1"/>
    <property type="match status" value="1"/>
</dbReference>
<feature type="domain" description="HTH lysR-type" evidence="5">
    <location>
        <begin position="1"/>
        <end position="58"/>
    </location>
</feature>
<dbReference type="InterPro" id="IPR000847">
    <property type="entry name" value="LysR_HTH_N"/>
</dbReference>
<evidence type="ECO:0000313" key="9">
    <source>
        <dbReference type="Proteomes" id="UP001056132"/>
    </source>
</evidence>
<dbReference type="GO" id="GO:0043565">
    <property type="term" value="F:sequence-specific DNA binding"/>
    <property type="evidence" value="ECO:0007669"/>
    <property type="project" value="TreeGrafter"/>
</dbReference>
<reference evidence="7" key="3">
    <citation type="submission" date="2022-05" db="EMBL/GenBank/DDBJ databases">
        <authorList>
            <person name="Kunte H.-J."/>
        </authorList>
    </citation>
    <scope>NUCLEOTIDE SEQUENCE</scope>
    <source>
        <strain evidence="7">G5</strain>
    </source>
</reference>
<proteinExistence type="inferred from homology"/>
<reference evidence="7" key="2">
    <citation type="journal article" date="2022" name="Microbiol. Resour. Announc.">
        <title>Genome Sequence of Cupriavidus campinensis Strain G5, a Member of a Bacterial Consortium Capable of Polyethylene Degradation.</title>
        <authorList>
            <person name="Schneider B."/>
            <person name="Pfeiffer F."/>
            <person name="Dyall-Smith M."/>
            <person name="Kunte H.J."/>
        </authorList>
    </citation>
    <scope>NUCLEOTIDE SEQUENCE</scope>
    <source>
        <strain evidence="7">G5</strain>
    </source>
</reference>
<evidence type="ECO:0000256" key="1">
    <source>
        <dbReference type="ARBA" id="ARBA00009437"/>
    </source>
</evidence>
<keyword evidence="4" id="KW-0804">Transcription</keyword>
<gene>
    <name evidence="6" type="ORF">FGG12_11045</name>
    <name evidence="7" type="ORF">M5D45_27645</name>
</gene>
<dbReference type="InterPro" id="IPR005119">
    <property type="entry name" value="LysR_subst-bd"/>
</dbReference>
<dbReference type="Proteomes" id="UP001056132">
    <property type="component" value="Chromosome 2"/>
</dbReference>
<dbReference type="KEGG" id="ccam:M5D45_27645"/>
<dbReference type="GO" id="GO:0006351">
    <property type="term" value="P:DNA-templated transcription"/>
    <property type="evidence" value="ECO:0007669"/>
    <property type="project" value="TreeGrafter"/>
</dbReference>
<name>A0AAE9I522_9BURK</name>
<dbReference type="Gene3D" id="3.40.190.290">
    <property type="match status" value="1"/>
</dbReference>
<evidence type="ECO:0000313" key="8">
    <source>
        <dbReference type="Proteomes" id="UP000318943"/>
    </source>
</evidence>
<dbReference type="EMBL" id="VCIZ01000005">
    <property type="protein sequence ID" value="TSP12736.1"/>
    <property type="molecule type" value="Genomic_DNA"/>
</dbReference>
<dbReference type="InterPro" id="IPR036390">
    <property type="entry name" value="WH_DNA-bd_sf"/>
</dbReference>
<dbReference type="Pfam" id="PF03466">
    <property type="entry name" value="LysR_substrate"/>
    <property type="match status" value="1"/>
</dbReference>
<dbReference type="AlphaFoldDB" id="A0AAE9I522"/>
<dbReference type="RefSeq" id="WP_144197703.1">
    <property type="nucleotide sequence ID" value="NZ_CP097331.1"/>
</dbReference>
<keyword evidence="2" id="KW-0805">Transcription regulation</keyword>
<reference evidence="6 8" key="1">
    <citation type="submission" date="2019-05" db="EMBL/GenBank/DDBJ databases">
        <title>Whole genome sequence analysis of Cupriavidus campinensis S14E4C strain.</title>
        <authorList>
            <person name="Abbaszade G."/>
            <person name="Szabo A."/>
            <person name="Toumi M."/>
            <person name="Toth E."/>
        </authorList>
    </citation>
    <scope>NUCLEOTIDE SEQUENCE [LARGE SCALE GENOMIC DNA]</scope>
    <source>
        <strain evidence="6 8">S14E4C</strain>
    </source>
</reference>
<evidence type="ECO:0000313" key="6">
    <source>
        <dbReference type="EMBL" id="TSP12736.1"/>
    </source>
</evidence>
<dbReference type="SUPFAM" id="SSF46785">
    <property type="entry name" value="Winged helix' DNA-binding domain"/>
    <property type="match status" value="1"/>
</dbReference>
<accession>A0AAE9I522</accession>
<protein>
    <submittedName>
        <fullName evidence="7">LysR family transcriptional regulator</fullName>
    </submittedName>
</protein>
<dbReference type="PROSITE" id="PS50931">
    <property type="entry name" value="HTH_LYSR"/>
    <property type="match status" value="1"/>
</dbReference>